<accession>A0ABV6BIJ3</accession>
<comment type="caution">
    <text evidence="1">The sequence shown here is derived from an EMBL/GenBank/DDBJ whole genome shotgun (WGS) entry which is preliminary data.</text>
</comment>
<proteinExistence type="predicted"/>
<dbReference type="EMBL" id="JBHLXP010000011">
    <property type="protein sequence ID" value="MFC0050699.1"/>
    <property type="molecule type" value="Genomic_DNA"/>
</dbReference>
<organism evidence="1 2">
    <name type="scientific">Rheinheimera tilapiae</name>
    <dbReference type="NCBI Taxonomy" id="875043"/>
    <lineage>
        <taxon>Bacteria</taxon>
        <taxon>Pseudomonadati</taxon>
        <taxon>Pseudomonadota</taxon>
        <taxon>Gammaproteobacteria</taxon>
        <taxon>Chromatiales</taxon>
        <taxon>Chromatiaceae</taxon>
        <taxon>Rheinheimera</taxon>
    </lineage>
</organism>
<protein>
    <submittedName>
        <fullName evidence="1">Excinuclease ATPase subunit</fullName>
    </submittedName>
</protein>
<sequence length="99" mass="10497">MEIQSAYASGLQGLQRASNGITEATVNINREAINQQRVQNAQVSNAAAQQPEPAVAAPRVPALEQSLVQLTTESVYAEANVRSMKTADEMLGTLIDVSA</sequence>
<dbReference type="Proteomes" id="UP001589813">
    <property type="component" value="Unassembled WGS sequence"/>
</dbReference>
<evidence type="ECO:0000313" key="1">
    <source>
        <dbReference type="EMBL" id="MFC0050699.1"/>
    </source>
</evidence>
<evidence type="ECO:0000313" key="2">
    <source>
        <dbReference type="Proteomes" id="UP001589813"/>
    </source>
</evidence>
<name>A0ABV6BIJ3_9GAMM</name>
<dbReference type="RefSeq" id="WP_377248793.1">
    <property type="nucleotide sequence ID" value="NZ_JBHLXP010000011.1"/>
</dbReference>
<gene>
    <name evidence="1" type="ORF">ACFFJP_20650</name>
</gene>
<keyword evidence="2" id="KW-1185">Reference proteome</keyword>
<reference evidence="1 2" key="1">
    <citation type="submission" date="2024-09" db="EMBL/GenBank/DDBJ databases">
        <authorList>
            <person name="Sun Q."/>
            <person name="Mori K."/>
        </authorList>
    </citation>
    <scope>NUCLEOTIDE SEQUENCE [LARGE SCALE GENOMIC DNA]</scope>
    <source>
        <strain evidence="1 2">KCTC 23315</strain>
    </source>
</reference>